<evidence type="ECO:0000313" key="3">
    <source>
        <dbReference type="Proteomes" id="UP001237642"/>
    </source>
</evidence>
<evidence type="ECO:0000256" key="1">
    <source>
        <dbReference type="SAM" id="MobiDB-lite"/>
    </source>
</evidence>
<proteinExistence type="predicted"/>
<feature type="region of interest" description="Disordered" evidence="1">
    <location>
        <begin position="133"/>
        <end position="156"/>
    </location>
</feature>
<sequence>METYKGKLNKWNTHLKTEKMGQKGQMDKLRTKYAHAILTSHLNERRNLILDEANSLHEKIATEKLMSIMIAASSRNQKREKISGTVLFPDEQTTAQKTTTHICVGTCDSKKVKSSGTVLFPDDEKNAEQKTIEEEAAQKTIVNGSTTTDDGKEFQT</sequence>
<reference evidence="2" key="2">
    <citation type="submission" date="2023-05" db="EMBL/GenBank/DDBJ databases">
        <authorList>
            <person name="Schelkunov M.I."/>
        </authorList>
    </citation>
    <scope>NUCLEOTIDE SEQUENCE</scope>
    <source>
        <strain evidence="2">Hsosn_3</strain>
        <tissue evidence="2">Leaf</tissue>
    </source>
</reference>
<dbReference type="AlphaFoldDB" id="A0AAD8HZD0"/>
<dbReference type="Proteomes" id="UP001237642">
    <property type="component" value="Unassembled WGS sequence"/>
</dbReference>
<organism evidence="2 3">
    <name type="scientific">Heracleum sosnowskyi</name>
    <dbReference type="NCBI Taxonomy" id="360622"/>
    <lineage>
        <taxon>Eukaryota</taxon>
        <taxon>Viridiplantae</taxon>
        <taxon>Streptophyta</taxon>
        <taxon>Embryophyta</taxon>
        <taxon>Tracheophyta</taxon>
        <taxon>Spermatophyta</taxon>
        <taxon>Magnoliopsida</taxon>
        <taxon>eudicotyledons</taxon>
        <taxon>Gunneridae</taxon>
        <taxon>Pentapetalae</taxon>
        <taxon>asterids</taxon>
        <taxon>campanulids</taxon>
        <taxon>Apiales</taxon>
        <taxon>Apiaceae</taxon>
        <taxon>Apioideae</taxon>
        <taxon>apioid superclade</taxon>
        <taxon>Tordylieae</taxon>
        <taxon>Tordyliinae</taxon>
        <taxon>Heracleum</taxon>
    </lineage>
</organism>
<reference evidence="2" key="1">
    <citation type="submission" date="2023-02" db="EMBL/GenBank/DDBJ databases">
        <title>Genome of toxic invasive species Heracleum sosnowskyi carries increased number of genes despite the absence of recent whole-genome duplications.</title>
        <authorList>
            <person name="Schelkunov M."/>
            <person name="Shtratnikova V."/>
            <person name="Makarenko M."/>
            <person name="Klepikova A."/>
            <person name="Omelchenko D."/>
            <person name="Novikova G."/>
            <person name="Obukhova E."/>
            <person name="Bogdanov V."/>
            <person name="Penin A."/>
            <person name="Logacheva M."/>
        </authorList>
    </citation>
    <scope>NUCLEOTIDE SEQUENCE</scope>
    <source>
        <strain evidence="2">Hsosn_3</strain>
        <tissue evidence="2">Leaf</tissue>
    </source>
</reference>
<keyword evidence="3" id="KW-1185">Reference proteome</keyword>
<accession>A0AAD8HZD0</accession>
<evidence type="ECO:0000313" key="2">
    <source>
        <dbReference type="EMBL" id="KAK1375629.1"/>
    </source>
</evidence>
<gene>
    <name evidence="2" type="ORF">POM88_031822</name>
</gene>
<dbReference type="EMBL" id="JAUIZM010000007">
    <property type="protein sequence ID" value="KAK1375629.1"/>
    <property type="molecule type" value="Genomic_DNA"/>
</dbReference>
<name>A0AAD8HZD0_9APIA</name>
<comment type="caution">
    <text evidence="2">The sequence shown here is derived from an EMBL/GenBank/DDBJ whole genome shotgun (WGS) entry which is preliminary data.</text>
</comment>
<protein>
    <submittedName>
        <fullName evidence="2">Uncharacterized protein</fullName>
    </submittedName>
</protein>